<evidence type="ECO:0000256" key="2">
    <source>
        <dbReference type="ARBA" id="ARBA00001947"/>
    </source>
</evidence>
<feature type="region of interest" description="Disordered" evidence="12">
    <location>
        <begin position="1"/>
        <end position="83"/>
    </location>
</feature>
<dbReference type="Pfam" id="PF01485">
    <property type="entry name" value="IBR"/>
    <property type="match status" value="1"/>
</dbReference>
<dbReference type="EMBL" id="CAJGYO010000010">
    <property type="protein sequence ID" value="CAD6255364.1"/>
    <property type="molecule type" value="Genomic_DNA"/>
</dbReference>
<reference evidence="14" key="1">
    <citation type="submission" date="2020-10" db="EMBL/GenBank/DDBJ databases">
        <authorList>
            <person name="Han B."/>
            <person name="Lu T."/>
            <person name="Zhao Q."/>
            <person name="Huang X."/>
            <person name="Zhao Y."/>
        </authorList>
    </citation>
    <scope>NUCLEOTIDE SEQUENCE</scope>
</reference>
<keyword evidence="6" id="KW-0808">Transferase</keyword>
<dbReference type="AlphaFoldDB" id="A0A811QHM9"/>
<keyword evidence="15" id="KW-1185">Reference proteome</keyword>
<accession>A0A811QHM9</accession>
<evidence type="ECO:0000313" key="15">
    <source>
        <dbReference type="Proteomes" id="UP000604825"/>
    </source>
</evidence>
<evidence type="ECO:0000259" key="13">
    <source>
        <dbReference type="PROSITE" id="PS51873"/>
    </source>
</evidence>
<dbReference type="PANTHER" id="PTHR11685">
    <property type="entry name" value="RBR FAMILY RING FINGER AND IBR DOMAIN-CONTAINING"/>
    <property type="match status" value="1"/>
</dbReference>
<comment type="caution">
    <text evidence="14">The sequence shown here is derived from an EMBL/GenBank/DDBJ whole genome shotgun (WGS) entry which is preliminary data.</text>
</comment>
<dbReference type="Proteomes" id="UP000604825">
    <property type="component" value="Unassembled WGS sequence"/>
</dbReference>
<dbReference type="InterPro" id="IPR013083">
    <property type="entry name" value="Znf_RING/FYVE/PHD"/>
</dbReference>
<evidence type="ECO:0000256" key="3">
    <source>
        <dbReference type="ARBA" id="ARBA00003976"/>
    </source>
</evidence>
<name>A0A811QHM9_9POAL</name>
<dbReference type="InterPro" id="IPR002867">
    <property type="entry name" value="IBR_dom"/>
</dbReference>
<dbReference type="OrthoDB" id="10009520at2759"/>
<evidence type="ECO:0000256" key="10">
    <source>
        <dbReference type="ARBA" id="ARBA00022786"/>
    </source>
</evidence>
<feature type="region of interest" description="Disordered" evidence="12">
    <location>
        <begin position="379"/>
        <end position="400"/>
    </location>
</feature>
<evidence type="ECO:0000256" key="9">
    <source>
        <dbReference type="ARBA" id="ARBA00022771"/>
    </source>
</evidence>
<dbReference type="PROSITE" id="PS00518">
    <property type="entry name" value="ZF_RING_1"/>
    <property type="match status" value="1"/>
</dbReference>
<evidence type="ECO:0000256" key="8">
    <source>
        <dbReference type="ARBA" id="ARBA00022737"/>
    </source>
</evidence>
<dbReference type="Pfam" id="PF21235">
    <property type="entry name" value="UBA_ARI1"/>
    <property type="match status" value="1"/>
</dbReference>
<evidence type="ECO:0000256" key="5">
    <source>
        <dbReference type="ARBA" id="ARBA00012251"/>
    </source>
</evidence>
<dbReference type="PROSITE" id="PS51873">
    <property type="entry name" value="TRIAD"/>
    <property type="match status" value="1"/>
</dbReference>
<organism evidence="14 15">
    <name type="scientific">Miscanthus lutarioriparius</name>
    <dbReference type="NCBI Taxonomy" id="422564"/>
    <lineage>
        <taxon>Eukaryota</taxon>
        <taxon>Viridiplantae</taxon>
        <taxon>Streptophyta</taxon>
        <taxon>Embryophyta</taxon>
        <taxon>Tracheophyta</taxon>
        <taxon>Spermatophyta</taxon>
        <taxon>Magnoliopsida</taxon>
        <taxon>Liliopsida</taxon>
        <taxon>Poales</taxon>
        <taxon>Poaceae</taxon>
        <taxon>PACMAD clade</taxon>
        <taxon>Panicoideae</taxon>
        <taxon>Andropogonodae</taxon>
        <taxon>Andropogoneae</taxon>
        <taxon>Saccharinae</taxon>
        <taxon>Miscanthus</taxon>
    </lineage>
</organism>
<sequence>MGSSDHHGGGAGAGACNKRSRKASSFADDDDDDKGETSRRRKICEGTPTSGGRHDGESGDACGGHAQAAPHRSGSSAGEEDYMCEYDDCDDDDGAGEEDYIYEEEQRYVVLTEEDIRARQEADTAKVAEVLSIPPGFAAVLLRHFKWRVERVQEEWFTDDRRVRGAVGLPPELVPSARGAGPRVVCGICFDEYPAGRTASAGCEHYYCDGCWRGYVRAAVGDGPRCLSLLCPDPSCSAPVVRELVDEVLSAAGGSADDDGVRYARFWLRSYVEESGGKDVFCECGHGVCWACGEEAHRPVSCGTVRAWLVKNSSDSAETANWVVAHTKACPKCGRPIEKNQGCNHMRCSPPCGHHFCWLCLQPAGGADHYACNDSRPRRSGADADDDMAAAAASTASAEEERLKRRRARASLERYLYHYERWASNRAALESVARDTAALERGELERMARAADVPATALGFVSEAYRQNQANRWLECLHAAAELERKDLFGDGKGKEAAVVVAAEAFRAYRQKVANLTGVTRKFLGNLVRAFETDLPEVAAAAKSGDVGSRR</sequence>
<dbReference type="Gene3D" id="3.30.40.10">
    <property type="entry name" value="Zinc/RING finger domain, C3HC4 (zinc finger)"/>
    <property type="match status" value="1"/>
</dbReference>
<evidence type="ECO:0000256" key="6">
    <source>
        <dbReference type="ARBA" id="ARBA00022679"/>
    </source>
</evidence>
<evidence type="ECO:0000256" key="4">
    <source>
        <dbReference type="ARBA" id="ARBA00004906"/>
    </source>
</evidence>
<proteinExistence type="predicted"/>
<keyword evidence="8" id="KW-0677">Repeat</keyword>
<protein>
    <recommendedName>
        <fullName evidence="5">RBR-type E3 ubiquitin transferase</fullName>
        <ecNumber evidence="5">2.3.2.31</ecNumber>
    </recommendedName>
</protein>
<dbReference type="Pfam" id="PF22191">
    <property type="entry name" value="IBR_1"/>
    <property type="match status" value="1"/>
</dbReference>
<comment type="catalytic activity">
    <reaction evidence="1">
        <text>[E2 ubiquitin-conjugating enzyme]-S-ubiquitinyl-L-cysteine + [acceptor protein]-L-lysine = [E2 ubiquitin-conjugating enzyme]-L-cysteine + [acceptor protein]-N(6)-ubiquitinyl-L-lysine.</text>
        <dbReference type="EC" id="2.3.2.31"/>
    </reaction>
</comment>
<evidence type="ECO:0000313" key="14">
    <source>
        <dbReference type="EMBL" id="CAD6255364.1"/>
    </source>
</evidence>
<dbReference type="FunFam" id="3.30.40.10:FF:000019">
    <property type="entry name" value="RBR-type E3 ubiquitin transferase"/>
    <property type="match status" value="1"/>
</dbReference>
<evidence type="ECO:0000256" key="1">
    <source>
        <dbReference type="ARBA" id="ARBA00001798"/>
    </source>
</evidence>
<dbReference type="GO" id="GO:0008270">
    <property type="term" value="F:zinc ion binding"/>
    <property type="evidence" value="ECO:0007669"/>
    <property type="project" value="UniProtKB-KW"/>
</dbReference>
<dbReference type="SMART" id="SM00647">
    <property type="entry name" value="IBR"/>
    <property type="match status" value="2"/>
</dbReference>
<gene>
    <name evidence="14" type="ORF">NCGR_LOCUS38912</name>
</gene>
<dbReference type="GO" id="GO:0016567">
    <property type="term" value="P:protein ubiquitination"/>
    <property type="evidence" value="ECO:0007669"/>
    <property type="project" value="InterPro"/>
</dbReference>
<dbReference type="InterPro" id="IPR044066">
    <property type="entry name" value="TRIAD_supradom"/>
</dbReference>
<dbReference type="EC" id="2.3.2.31" evidence="5"/>
<keyword evidence="11" id="KW-0862">Zinc</keyword>
<comment type="cofactor">
    <cofactor evidence="2">
        <name>Zn(2+)</name>
        <dbReference type="ChEBI" id="CHEBI:29105"/>
    </cofactor>
</comment>
<keyword evidence="9" id="KW-0863">Zinc-finger</keyword>
<dbReference type="GO" id="GO:0061630">
    <property type="term" value="F:ubiquitin protein ligase activity"/>
    <property type="evidence" value="ECO:0007669"/>
    <property type="project" value="UniProtKB-EC"/>
</dbReference>
<keyword evidence="10" id="KW-0833">Ubl conjugation pathway</keyword>
<dbReference type="SUPFAM" id="SSF57850">
    <property type="entry name" value="RING/U-box"/>
    <property type="match status" value="3"/>
</dbReference>
<keyword evidence="7" id="KW-0479">Metal-binding</keyword>
<dbReference type="InterPro" id="IPR017907">
    <property type="entry name" value="Znf_RING_CS"/>
</dbReference>
<dbReference type="InterPro" id="IPR048962">
    <property type="entry name" value="ARIH1-like_UBL"/>
</dbReference>
<evidence type="ECO:0000256" key="12">
    <source>
        <dbReference type="SAM" id="MobiDB-lite"/>
    </source>
</evidence>
<evidence type="ECO:0000256" key="11">
    <source>
        <dbReference type="ARBA" id="ARBA00022833"/>
    </source>
</evidence>
<comment type="pathway">
    <text evidence="4">Protein modification; protein ubiquitination.</text>
</comment>
<feature type="domain" description="RING-type" evidence="13">
    <location>
        <begin position="182"/>
        <end position="376"/>
    </location>
</feature>
<comment type="function">
    <text evidence="3">Might act as an E3 ubiquitin-protein ligase, or as part of E3 complex, which accepts ubiquitin from specific E2 ubiquitin-conjugating enzymes and then transfers it to substrates.</text>
</comment>
<dbReference type="Gene3D" id="1.20.120.1750">
    <property type="match status" value="1"/>
</dbReference>
<dbReference type="InterPro" id="IPR031127">
    <property type="entry name" value="E3_UB_ligase_RBR"/>
</dbReference>
<evidence type="ECO:0000256" key="7">
    <source>
        <dbReference type="ARBA" id="ARBA00022723"/>
    </source>
</evidence>